<dbReference type="RefSeq" id="WP_171909910.1">
    <property type="nucleotide sequence ID" value="NZ_FOEG01000004.1"/>
</dbReference>
<dbReference type="CDD" id="cd01029">
    <property type="entry name" value="TOPRIM_primases"/>
    <property type="match status" value="1"/>
</dbReference>
<dbReference type="InterPro" id="IPR006171">
    <property type="entry name" value="TOPRIM_dom"/>
</dbReference>
<gene>
    <name evidence="3" type="ORF">SAMN04488052_104343</name>
</gene>
<dbReference type="Pfam" id="PF13362">
    <property type="entry name" value="Toprim_3"/>
    <property type="match status" value="1"/>
</dbReference>
<feature type="coiled-coil region" evidence="1">
    <location>
        <begin position="48"/>
        <end position="75"/>
    </location>
</feature>
<evidence type="ECO:0000259" key="2">
    <source>
        <dbReference type="Pfam" id="PF13362"/>
    </source>
</evidence>
<reference evidence="3 4" key="1">
    <citation type="submission" date="2016-10" db="EMBL/GenBank/DDBJ databases">
        <authorList>
            <person name="de Groot N.N."/>
        </authorList>
    </citation>
    <scope>NUCLEOTIDE SEQUENCE [LARGE SCALE GENOMIC DNA]</scope>
    <source>
        <strain evidence="3 4">CGMCC 1.6291</strain>
    </source>
</reference>
<feature type="domain" description="Toprim" evidence="2">
    <location>
        <begin position="156"/>
        <end position="248"/>
    </location>
</feature>
<dbReference type="STRING" id="406100.SAMN04488052_104343"/>
<evidence type="ECO:0000313" key="4">
    <source>
        <dbReference type="Proteomes" id="UP000199657"/>
    </source>
</evidence>
<evidence type="ECO:0000313" key="3">
    <source>
        <dbReference type="EMBL" id="SEO92511.1"/>
    </source>
</evidence>
<keyword evidence="4" id="KW-1185">Reference proteome</keyword>
<dbReference type="Proteomes" id="UP000199657">
    <property type="component" value="Unassembled WGS sequence"/>
</dbReference>
<organism evidence="3 4">
    <name type="scientific">Aquisalimonas asiatica</name>
    <dbReference type="NCBI Taxonomy" id="406100"/>
    <lineage>
        <taxon>Bacteria</taxon>
        <taxon>Pseudomonadati</taxon>
        <taxon>Pseudomonadota</taxon>
        <taxon>Gammaproteobacteria</taxon>
        <taxon>Chromatiales</taxon>
        <taxon>Ectothiorhodospiraceae</taxon>
        <taxon>Aquisalimonas</taxon>
    </lineage>
</organism>
<keyword evidence="1" id="KW-0175">Coiled coil</keyword>
<proteinExistence type="predicted"/>
<accession>A0A1H8TNS5</accession>
<dbReference type="EMBL" id="FOEG01000004">
    <property type="protein sequence ID" value="SEO92511.1"/>
    <property type="molecule type" value="Genomic_DNA"/>
</dbReference>
<sequence>MPCPRCDRGRSDRALSVLVEVDGSACWLCWRCDWRGSNRTRTVAETEADRERRRQVRLQREADEAQKRAQAADRARSLWRQARHADPAHPYLHAKAITAGHARQLGPRLVLPLVDLDGRLWSLQFIGPDGSKRFIRGGRKQGCVIPVAGRRGADRILICEGWATGMTLTTMEPQALVLAALDAGNIMPVAVECRRRWPGARIIICGDADDTGRRKAREAALAADALVAIPEIDPSQGSDWNDAVNAKGVAA</sequence>
<protein>
    <submittedName>
        <fullName evidence="3">Uncharacterized domain associated with phage/plasmid primase</fullName>
    </submittedName>
</protein>
<evidence type="ECO:0000256" key="1">
    <source>
        <dbReference type="SAM" id="Coils"/>
    </source>
</evidence>
<name>A0A1H8TNS5_9GAMM</name>
<dbReference type="AlphaFoldDB" id="A0A1H8TNS5"/>
<dbReference type="Gene3D" id="3.40.1360.10">
    <property type="match status" value="1"/>
</dbReference>
<dbReference type="InterPro" id="IPR034154">
    <property type="entry name" value="TOPRIM_DnaG/twinkle"/>
</dbReference>